<sequence length="68" mass="7597">MIPDLSPFRRVRRESRACGDRGRFLECSTCETPGPVNPVRFVRCPDPFCTEDGAKLAALRRSNGDAEI</sequence>
<proteinExistence type="predicted"/>
<dbReference type="EMBL" id="KI632325">
    <property type="protein sequence ID" value="EYU18604.1"/>
    <property type="molecule type" value="Genomic_DNA"/>
</dbReference>
<reference evidence="1 2" key="1">
    <citation type="journal article" date="2013" name="Proc. Natl. Acad. Sci. U.S.A.">
        <title>Fine-scale variation in meiotic recombination in Mimulus inferred from population shotgun sequencing.</title>
        <authorList>
            <person name="Hellsten U."/>
            <person name="Wright K.M."/>
            <person name="Jenkins J."/>
            <person name="Shu S."/>
            <person name="Yuan Y."/>
            <person name="Wessler S.R."/>
            <person name="Schmutz J."/>
            <person name="Willis J.H."/>
            <person name="Rokhsar D.S."/>
        </authorList>
    </citation>
    <scope>NUCLEOTIDE SEQUENCE [LARGE SCALE GENOMIC DNA]</scope>
    <source>
        <strain evidence="2">cv. DUN x IM62</strain>
    </source>
</reference>
<accession>A0A022PSV8</accession>
<protein>
    <submittedName>
        <fullName evidence="1">Uncharacterized protein</fullName>
    </submittedName>
</protein>
<dbReference type="AlphaFoldDB" id="A0A022PSV8"/>
<keyword evidence="2" id="KW-1185">Reference proteome</keyword>
<dbReference type="Proteomes" id="UP000030748">
    <property type="component" value="Unassembled WGS sequence"/>
</dbReference>
<evidence type="ECO:0000313" key="2">
    <source>
        <dbReference type="Proteomes" id="UP000030748"/>
    </source>
</evidence>
<gene>
    <name evidence="1" type="ORF">MIMGU_mgv1a017546mg</name>
</gene>
<organism evidence="1 2">
    <name type="scientific">Erythranthe guttata</name>
    <name type="common">Yellow monkey flower</name>
    <name type="synonym">Mimulus guttatus</name>
    <dbReference type="NCBI Taxonomy" id="4155"/>
    <lineage>
        <taxon>Eukaryota</taxon>
        <taxon>Viridiplantae</taxon>
        <taxon>Streptophyta</taxon>
        <taxon>Embryophyta</taxon>
        <taxon>Tracheophyta</taxon>
        <taxon>Spermatophyta</taxon>
        <taxon>Magnoliopsida</taxon>
        <taxon>eudicotyledons</taxon>
        <taxon>Gunneridae</taxon>
        <taxon>Pentapetalae</taxon>
        <taxon>asterids</taxon>
        <taxon>lamiids</taxon>
        <taxon>Lamiales</taxon>
        <taxon>Phrymaceae</taxon>
        <taxon>Erythranthe</taxon>
    </lineage>
</organism>
<name>A0A022PSV8_ERYGU</name>
<evidence type="ECO:0000313" key="1">
    <source>
        <dbReference type="EMBL" id="EYU18604.1"/>
    </source>
</evidence>